<feature type="binding site" description="proximal binding residue" evidence="4">
    <location>
        <position position="418"/>
    </location>
    <ligand>
        <name>heme b</name>
        <dbReference type="ChEBI" id="CHEBI:60344"/>
    </ligand>
    <ligandPart>
        <name>Fe</name>
        <dbReference type="ChEBI" id="CHEBI:18248"/>
    </ligandPart>
</feature>
<protein>
    <submittedName>
        <fullName evidence="5">Uncharacterized protein</fullName>
    </submittedName>
</protein>
<keyword evidence="2 4" id="KW-0479">Metal-binding</keyword>
<keyword evidence="3 4" id="KW-0408">Iron</keyword>
<keyword evidence="6" id="KW-1185">Reference proteome</keyword>
<dbReference type="PANTHER" id="PTHR28657:SF3">
    <property type="entry name" value="INDOLEAMINE 2,3-DIOXYGENASE"/>
    <property type="match status" value="1"/>
</dbReference>
<dbReference type="InterPro" id="IPR000898">
    <property type="entry name" value="Indolamine_dOase"/>
</dbReference>
<name>A0A9W7ZKP5_9FUNG</name>
<evidence type="ECO:0000256" key="3">
    <source>
        <dbReference type="ARBA" id="ARBA00023004"/>
    </source>
</evidence>
<gene>
    <name evidence="5" type="ORF">IWQ60_010847</name>
</gene>
<dbReference type="InterPro" id="IPR037217">
    <property type="entry name" value="Trp/Indoleamine_2_3_dOase-like"/>
</dbReference>
<proteinExistence type="inferred from homology"/>
<dbReference type="EMBL" id="JANBPT010001100">
    <property type="protein sequence ID" value="KAJ1910079.1"/>
    <property type="molecule type" value="Genomic_DNA"/>
</dbReference>
<comment type="similarity">
    <text evidence="1">Belongs to the indoleamine 2,3-dioxygenase family.</text>
</comment>
<dbReference type="OrthoDB" id="10262710at2759"/>
<evidence type="ECO:0000256" key="1">
    <source>
        <dbReference type="ARBA" id="ARBA00007119"/>
    </source>
</evidence>
<evidence type="ECO:0000313" key="5">
    <source>
        <dbReference type="EMBL" id="KAJ1910079.1"/>
    </source>
</evidence>
<reference evidence="5" key="1">
    <citation type="submission" date="2022-07" db="EMBL/GenBank/DDBJ databases">
        <title>Phylogenomic reconstructions and comparative analyses of Kickxellomycotina fungi.</title>
        <authorList>
            <person name="Reynolds N.K."/>
            <person name="Stajich J.E."/>
            <person name="Barry K."/>
            <person name="Grigoriev I.V."/>
            <person name="Crous P."/>
            <person name="Smith M.E."/>
        </authorList>
    </citation>
    <scope>NUCLEOTIDE SEQUENCE</scope>
    <source>
        <strain evidence="5">RSA 861</strain>
    </source>
</reference>
<dbReference type="PANTHER" id="PTHR28657">
    <property type="entry name" value="INDOLEAMINE 2,3-DIOXYGENASE"/>
    <property type="match status" value="1"/>
</dbReference>
<comment type="caution">
    <text evidence="5">The sequence shown here is derived from an EMBL/GenBank/DDBJ whole genome shotgun (WGS) entry which is preliminary data.</text>
</comment>
<dbReference type="GO" id="GO:0019441">
    <property type="term" value="P:L-tryptophan catabolic process to kynurenine"/>
    <property type="evidence" value="ECO:0007669"/>
    <property type="project" value="InterPro"/>
</dbReference>
<accession>A0A9W7ZKP5</accession>
<evidence type="ECO:0000313" key="6">
    <source>
        <dbReference type="Proteomes" id="UP001150569"/>
    </source>
</evidence>
<dbReference type="GO" id="GO:0016702">
    <property type="term" value="F:oxidoreductase activity, acting on single donors with incorporation of molecular oxygen, incorporation of two atoms of oxygen"/>
    <property type="evidence" value="ECO:0007669"/>
    <property type="project" value="UniProtKB-ARBA"/>
</dbReference>
<dbReference type="Gene3D" id="1.20.58.480">
    <property type="match status" value="1"/>
</dbReference>
<evidence type="ECO:0000256" key="2">
    <source>
        <dbReference type="ARBA" id="ARBA00022723"/>
    </source>
</evidence>
<dbReference type="GO" id="GO:0046872">
    <property type="term" value="F:metal ion binding"/>
    <property type="evidence" value="ECO:0007669"/>
    <property type="project" value="UniProtKB-KW"/>
</dbReference>
<organism evidence="5 6">
    <name type="scientific">Tieghemiomyces parasiticus</name>
    <dbReference type="NCBI Taxonomy" id="78921"/>
    <lineage>
        <taxon>Eukaryota</taxon>
        <taxon>Fungi</taxon>
        <taxon>Fungi incertae sedis</taxon>
        <taxon>Zoopagomycota</taxon>
        <taxon>Kickxellomycotina</taxon>
        <taxon>Dimargaritomycetes</taxon>
        <taxon>Dimargaritales</taxon>
        <taxon>Dimargaritaceae</taxon>
        <taxon>Tieghemiomyces</taxon>
    </lineage>
</organism>
<dbReference type="SUPFAM" id="SSF140959">
    <property type="entry name" value="Indolic compounds 2,3-dioxygenase-like"/>
    <property type="match status" value="1"/>
</dbReference>
<evidence type="ECO:0000256" key="4">
    <source>
        <dbReference type="PIRSR" id="PIRSR600898-1"/>
    </source>
</evidence>
<dbReference type="Pfam" id="PF01231">
    <property type="entry name" value="IDO"/>
    <property type="match status" value="1"/>
</dbReference>
<dbReference type="GO" id="GO:0020037">
    <property type="term" value="F:heme binding"/>
    <property type="evidence" value="ECO:0007669"/>
    <property type="project" value="InterPro"/>
</dbReference>
<dbReference type="AlphaFoldDB" id="A0A9W7ZKP5"/>
<sequence length="513" mass="57822">MLKTFLRTLPVAARAQIKAPGAPGLRAMGIRTFYTGSPNHRAQTLDGSAPGIPVEWTNVDPYSAFQVNGHRGFLPSEDPLVRLPPRFAVLEDLLVRMPLRQDDGAPGLLAHGELGPAVHRELPNYDVTNEEDPHVLMALFRDYTFLASAYLLEPCHHQFVRTGDYGLGRTLLPRVIAQPLETVAAKIGAKPFMEYAQSYALYNYRLKDPDAGITYPNLALVRKFSGCPAEHGFILVHVAIVSHSARLVEQALAALRAVGQHDRMAFNRALTIYRDTLGAINEVMSSMWTRSKSEDYVSFRTFIMGTKNQPMFPDGIHFEGAPAETNPRRYRGESGANDSIIPTSDNLFQLTARMPENPLTQTLRDFRSYRPRNHHAFVSHVEQEATRAQVREFAMQDPVSTALYVENVDWIRAFRHQHWQMTKEYIIRHTTHPVATGGSPIVTWLPNQLEAVLNVINETTAKLRVADLPVDHRQRIEDIMARADTQYRVLGREVKELQLRFPNVEAARPQPTA</sequence>
<dbReference type="Proteomes" id="UP001150569">
    <property type="component" value="Unassembled WGS sequence"/>
</dbReference>
<keyword evidence="4" id="KW-0349">Heme</keyword>